<dbReference type="EMBL" id="JACLQD010000001">
    <property type="protein sequence ID" value="MBC2834573.1"/>
    <property type="molecule type" value="Genomic_DNA"/>
</dbReference>
<dbReference type="RefSeq" id="WP_185796159.1">
    <property type="nucleotide sequence ID" value="NZ_JACLQD010000001.1"/>
</dbReference>
<feature type="chain" id="PRO_5032724471" description="Aspartyl protease" evidence="1">
    <location>
        <begin position="22"/>
        <end position="313"/>
    </location>
</feature>
<feature type="signal peptide" evidence="1">
    <location>
        <begin position="1"/>
        <end position="21"/>
    </location>
</feature>
<keyword evidence="1" id="KW-0732">Signal</keyword>
<name>A0A842I583_9RHOB</name>
<evidence type="ECO:0000313" key="3">
    <source>
        <dbReference type="Proteomes" id="UP000555411"/>
    </source>
</evidence>
<gene>
    <name evidence="2" type="ORF">H7F16_03585</name>
</gene>
<proteinExistence type="predicted"/>
<comment type="caution">
    <text evidence="2">The sequence shown here is derived from an EMBL/GenBank/DDBJ whole genome shotgun (WGS) entry which is preliminary data.</text>
</comment>
<evidence type="ECO:0000256" key="1">
    <source>
        <dbReference type="SAM" id="SignalP"/>
    </source>
</evidence>
<keyword evidence="3" id="KW-1185">Reference proteome</keyword>
<evidence type="ECO:0000313" key="2">
    <source>
        <dbReference type="EMBL" id="MBC2834573.1"/>
    </source>
</evidence>
<evidence type="ECO:0008006" key="4">
    <source>
        <dbReference type="Google" id="ProtNLM"/>
    </source>
</evidence>
<protein>
    <recommendedName>
        <fullName evidence="4">Aspartyl protease</fullName>
    </recommendedName>
</protein>
<reference evidence="2 3" key="1">
    <citation type="journal article" date="2017" name="Int. J. Syst. Evol. Microbiol.">
        <title>Gemmobacter straminiformis sp. nov., isolated from an artificial fountain.</title>
        <authorList>
            <person name="Kang J.Y."/>
            <person name="Kim M.J."/>
            <person name="Chun J."/>
            <person name="Son K.P."/>
            <person name="Jahng K.Y."/>
        </authorList>
    </citation>
    <scope>NUCLEOTIDE SEQUENCE [LARGE SCALE GENOMIC DNA]</scope>
    <source>
        <strain evidence="2 3">CAM-8</strain>
    </source>
</reference>
<organism evidence="2 3">
    <name type="scientific">Paragemmobacter straminiformis</name>
    <dbReference type="NCBI Taxonomy" id="2045119"/>
    <lineage>
        <taxon>Bacteria</taxon>
        <taxon>Pseudomonadati</taxon>
        <taxon>Pseudomonadota</taxon>
        <taxon>Alphaproteobacteria</taxon>
        <taxon>Rhodobacterales</taxon>
        <taxon>Paracoccaceae</taxon>
        <taxon>Paragemmobacter</taxon>
    </lineage>
</organism>
<sequence length="313" mass="32097">MTRAKTILLRAMLGLTVSAPAARADLLAAGQAWREIPFEVVDDKPLLAAKVGDVAGRMMFDTGTPMAVFLNRDALPLPAGTVAGRGTAASGQAIEVRLHEAPALQIGGQPFATAPMAPSGNFGFVEGMFGPDFLGFVGTPAVEGGAFALDYGRKVLTVLRSDGAGALAVPQPAPADVVARLTVALRRGEMPTSGAFIGDMPVVLEFDTGDSGTLYLRAETRARLAEGALLTVSGEAGTLAEVTFGGATFDGIAVHLVEAGGPADKRPWPGSDALRLGAGFLSDHPSLWNFPAGTITFLRAGADFLAPRQASGG</sequence>
<dbReference type="Proteomes" id="UP000555411">
    <property type="component" value="Unassembled WGS sequence"/>
</dbReference>
<accession>A0A842I583</accession>
<dbReference type="AlphaFoldDB" id="A0A842I583"/>